<feature type="region of interest" description="Disordered" evidence="2">
    <location>
        <begin position="721"/>
        <end position="766"/>
    </location>
</feature>
<dbReference type="GeneID" id="29065851"/>
<keyword evidence="4" id="KW-1185">Reference proteome</keyword>
<dbReference type="EMBL" id="KX098389">
    <property type="protein sequence ID" value="ANJ65209.1"/>
    <property type="molecule type" value="Genomic_DNA"/>
</dbReference>
<organism evidence="3 4">
    <name type="scientific">Erwinia phage vB_EamP_Frozen</name>
    <dbReference type="NCBI Taxonomy" id="1852641"/>
    <lineage>
        <taxon>Viruses</taxon>
        <taxon>Duplodnaviria</taxon>
        <taxon>Heunggongvirae</taxon>
        <taxon>Uroviricota</taxon>
        <taxon>Caudoviricetes</taxon>
        <taxon>Schitoviridae</taxon>
        <taxon>Erskinevirinae</taxon>
        <taxon>Johnsonvirus</taxon>
        <taxon>Johnsonvirus frozen</taxon>
    </lineage>
</organism>
<dbReference type="OrthoDB" id="980at10239"/>
<name>A0A191ZCU5_9CAUD</name>
<dbReference type="InterPro" id="IPR056909">
    <property type="entry name" value="SU10_portal"/>
</dbReference>
<evidence type="ECO:0000256" key="1">
    <source>
        <dbReference type="SAM" id="Coils"/>
    </source>
</evidence>
<evidence type="ECO:0000256" key="2">
    <source>
        <dbReference type="SAM" id="MobiDB-lite"/>
    </source>
</evidence>
<dbReference type="Pfam" id="PF23899">
    <property type="entry name" value="SU10_portal"/>
    <property type="match status" value="1"/>
</dbReference>
<dbReference type="RefSeq" id="YP_009286209.1">
    <property type="nucleotide sequence ID" value="NC_031062.2"/>
</dbReference>
<reference evidence="3" key="1">
    <citation type="submission" date="2017-06" db="EMBL/GenBank/DDBJ databases">
        <authorList>
            <person name="Berg J.A."/>
            <person name="Peck M.D."/>
            <person name="Grossarth S.E."/>
            <person name="Jarvis T.M."/>
            <person name="Merrill B.D."/>
            <person name="Breakwell D.P."/>
            <person name="Burnett S.H."/>
            <person name="Grose J.H."/>
        </authorList>
    </citation>
    <scope>NUCLEOTIDE SEQUENCE [LARGE SCALE GENOMIC DNA]</scope>
</reference>
<feature type="compositionally biased region" description="Polar residues" evidence="2">
    <location>
        <begin position="724"/>
        <end position="749"/>
    </location>
</feature>
<protein>
    <submittedName>
        <fullName evidence="3">Portal protein</fullName>
    </submittedName>
</protein>
<evidence type="ECO:0000313" key="4">
    <source>
        <dbReference type="Proteomes" id="UP000202061"/>
    </source>
</evidence>
<dbReference type="KEGG" id="vg:29065851"/>
<dbReference type="Proteomes" id="UP000202061">
    <property type="component" value="Segment"/>
</dbReference>
<keyword evidence="1" id="KW-0175">Coiled coil</keyword>
<evidence type="ECO:0000313" key="3">
    <source>
        <dbReference type="EMBL" id="ANJ65209.1"/>
    </source>
</evidence>
<proteinExistence type="predicted"/>
<sequence length="766" mass="85812">MDDNKIIPRTSEDIAQKLTEWENEPSMRQLKGDYDQAKPAHDAQIGKINEWNDLMNVTGKAKPKKVKGRSSVQPKLIRRQAEWRYSALTEPFLGSNKLFNISPVTFEDADAARQNELLLNWQFRTKLNRINFIDNYVRSVVDEGTGIVRLGWKRVTVPIQQEVPVWSYYPLQDEQHMQILQQAMELKQDNPRMYEESVPPDVQAAIEFYEEEGTPVIAQQTGTEITTVQKVLENRPTVEMMNPENVFIDPSCNGDLDKALFVIISFETNHADLKKEGRYKNLDIVDWKGNGPTTNPDHATNTPQTFEFNDEMRRKVVAYEYWGFYDIHGTGTLVPIVATWIGSTMIRMEENPFPDEKLPFVLVPYLPVKRDLYGQPDAELLGDNQAILGATSRGMIDLLGRSANSQRGFAKGMLDALNKRRYEDGEDYEYNPNQNPQQQVVEHKYPEIPQSAITMLTLQNQEAEALTGVKSFAGGISGNAYGDVAAGIRGTLDAASKREMAILRRLAKGMTDIGNKIIAMNAVFLSEKEVVRVTNSTFITVNREDLKGNFDLEVDIATAEVDDQKAKDLGFMLQTIGPGMDPAISMMILSEIAELKRMPELAHKLATWKPQPDPMAEQMKQLELQAQQLENQKTQSEIELNQAKAAESAANKDLANLNFVEQETGTKHARDMEKQKGQAQGNQDLEVTKALLKPTKQANGGESKPDIPAAIGYNQLSDKLDNAGQGNAVPTTISRDQQAGRNPQLSLGSQYFDPAQDPALNPAINI</sequence>
<accession>A0A191ZCU5</accession>
<gene>
    <name evidence="3" type="ORF">FROZEN_88</name>
</gene>
<feature type="coiled-coil region" evidence="1">
    <location>
        <begin position="615"/>
        <end position="646"/>
    </location>
</feature>